<accession>A0AAE0K6W6</accession>
<keyword evidence="2" id="KW-0472">Membrane</keyword>
<protein>
    <submittedName>
        <fullName evidence="3">Uncharacterized protein</fullName>
    </submittedName>
</protein>
<feature type="transmembrane region" description="Helical" evidence="2">
    <location>
        <begin position="103"/>
        <end position="123"/>
    </location>
</feature>
<evidence type="ECO:0000313" key="4">
    <source>
        <dbReference type="Proteomes" id="UP001285441"/>
    </source>
</evidence>
<keyword evidence="2" id="KW-0812">Transmembrane</keyword>
<feature type="compositionally biased region" description="Polar residues" evidence="1">
    <location>
        <begin position="387"/>
        <end position="404"/>
    </location>
</feature>
<feature type="region of interest" description="Disordered" evidence="1">
    <location>
        <begin position="364"/>
        <end position="404"/>
    </location>
</feature>
<sequence length="571" mass="62375">MVQAAPPATDTSSAEPEINAAQVILSLWLAPIIEAVVLLNKDNFTALATLRAPSFVPGPELRGTTSILWSCIVTLTACLYTALHLNVPTRRGPLRTLLYKGKWVLFGLIAPEIVLYLAISQFLEARNLAKQLTLLWKKKNTVKTGDKNASISTKADGHDKDGTEHKCDLKYAFFVVMGGMEVSVRDIEPKHNPKAARGTPRSGRLRATTKGILQLAKDGHFLPLSRSKISDKSKADVLQKLLVMVQIVWMATQCIARKVYGLPLALLEVHTMIHVLCAVVLLGFWVDKPKDVGDPELLDISEFEDLVALMYQESLESGRLDDVREFMDVVEAHGKIQWPNYPVLCPIALDGDGGEDEVTLIPSEDASSVSESNEDANQVQAPGEEATPNQDTINNNPAQAPSEGANLTQDTIDNNAAPVIDVSSAAAVSLYPGQTFSFGIGVDTSTASNSSEEEQGLEAVSFTEPDILRWKRIRAAVERIDGCGSVLVKQPFWPTEDGPRYSHCSYHESLGPDGGHNTSYFGARMQPVELITFILEHKLLLLLVLVLSTAYGGVQLAFIGFDFPTRFELMV</sequence>
<name>A0AAE0K6W6_9PEZI</name>
<feature type="compositionally biased region" description="Polar residues" evidence="1">
    <location>
        <begin position="365"/>
        <end position="380"/>
    </location>
</feature>
<evidence type="ECO:0000256" key="1">
    <source>
        <dbReference type="SAM" id="MobiDB-lite"/>
    </source>
</evidence>
<dbReference type="PANTHER" id="PTHR35043:SF7">
    <property type="entry name" value="TRANSCRIPTION FACTOR DOMAIN-CONTAINING PROTEIN"/>
    <property type="match status" value="1"/>
</dbReference>
<keyword evidence="4" id="KW-1185">Reference proteome</keyword>
<feature type="transmembrane region" description="Helical" evidence="2">
    <location>
        <begin position="539"/>
        <end position="561"/>
    </location>
</feature>
<organism evidence="3 4">
    <name type="scientific">Podospora didyma</name>
    <dbReference type="NCBI Taxonomy" id="330526"/>
    <lineage>
        <taxon>Eukaryota</taxon>
        <taxon>Fungi</taxon>
        <taxon>Dikarya</taxon>
        <taxon>Ascomycota</taxon>
        <taxon>Pezizomycotina</taxon>
        <taxon>Sordariomycetes</taxon>
        <taxon>Sordariomycetidae</taxon>
        <taxon>Sordariales</taxon>
        <taxon>Podosporaceae</taxon>
        <taxon>Podospora</taxon>
    </lineage>
</organism>
<dbReference type="PANTHER" id="PTHR35043">
    <property type="entry name" value="TRANSCRIPTION FACTOR DOMAIN-CONTAINING PROTEIN"/>
    <property type="match status" value="1"/>
</dbReference>
<proteinExistence type="predicted"/>
<dbReference type="Proteomes" id="UP001285441">
    <property type="component" value="Unassembled WGS sequence"/>
</dbReference>
<feature type="transmembrane region" description="Helical" evidence="2">
    <location>
        <begin position="61"/>
        <end position="83"/>
    </location>
</feature>
<comment type="caution">
    <text evidence="3">The sequence shown here is derived from an EMBL/GenBank/DDBJ whole genome shotgun (WGS) entry which is preliminary data.</text>
</comment>
<dbReference type="EMBL" id="JAULSW010000009">
    <property type="protein sequence ID" value="KAK3370430.1"/>
    <property type="molecule type" value="Genomic_DNA"/>
</dbReference>
<evidence type="ECO:0000313" key="3">
    <source>
        <dbReference type="EMBL" id="KAK3370430.1"/>
    </source>
</evidence>
<evidence type="ECO:0000256" key="2">
    <source>
        <dbReference type="SAM" id="Phobius"/>
    </source>
</evidence>
<reference evidence="3" key="1">
    <citation type="journal article" date="2023" name="Mol. Phylogenet. Evol.">
        <title>Genome-scale phylogeny and comparative genomics of the fungal order Sordariales.</title>
        <authorList>
            <person name="Hensen N."/>
            <person name="Bonometti L."/>
            <person name="Westerberg I."/>
            <person name="Brannstrom I.O."/>
            <person name="Guillou S."/>
            <person name="Cros-Aarteil S."/>
            <person name="Calhoun S."/>
            <person name="Haridas S."/>
            <person name="Kuo A."/>
            <person name="Mondo S."/>
            <person name="Pangilinan J."/>
            <person name="Riley R."/>
            <person name="LaButti K."/>
            <person name="Andreopoulos B."/>
            <person name="Lipzen A."/>
            <person name="Chen C."/>
            <person name="Yan M."/>
            <person name="Daum C."/>
            <person name="Ng V."/>
            <person name="Clum A."/>
            <person name="Steindorff A."/>
            <person name="Ohm R.A."/>
            <person name="Martin F."/>
            <person name="Silar P."/>
            <person name="Natvig D.O."/>
            <person name="Lalanne C."/>
            <person name="Gautier V."/>
            <person name="Ament-Velasquez S.L."/>
            <person name="Kruys A."/>
            <person name="Hutchinson M.I."/>
            <person name="Powell A.J."/>
            <person name="Barry K."/>
            <person name="Miller A.N."/>
            <person name="Grigoriev I.V."/>
            <person name="Debuchy R."/>
            <person name="Gladieux P."/>
            <person name="Hiltunen Thoren M."/>
            <person name="Johannesson H."/>
        </authorList>
    </citation>
    <scope>NUCLEOTIDE SEQUENCE</scope>
    <source>
        <strain evidence="3">CBS 232.78</strain>
    </source>
</reference>
<dbReference type="AlphaFoldDB" id="A0AAE0K6W6"/>
<gene>
    <name evidence="3" type="ORF">B0H63DRAFT_552440</name>
</gene>
<reference evidence="3" key="2">
    <citation type="submission" date="2023-06" db="EMBL/GenBank/DDBJ databases">
        <authorList>
            <consortium name="Lawrence Berkeley National Laboratory"/>
            <person name="Haridas S."/>
            <person name="Hensen N."/>
            <person name="Bonometti L."/>
            <person name="Westerberg I."/>
            <person name="Brannstrom I.O."/>
            <person name="Guillou S."/>
            <person name="Cros-Aarteil S."/>
            <person name="Calhoun S."/>
            <person name="Kuo A."/>
            <person name="Mondo S."/>
            <person name="Pangilinan J."/>
            <person name="Riley R."/>
            <person name="LaButti K."/>
            <person name="Andreopoulos B."/>
            <person name="Lipzen A."/>
            <person name="Chen C."/>
            <person name="Yanf M."/>
            <person name="Daum C."/>
            <person name="Ng V."/>
            <person name="Clum A."/>
            <person name="Steindorff A."/>
            <person name="Ohm R."/>
            <person name="Martin F."/>
            <person name="Silar P."/>
            <person name="Natvig D."/>
            <person name="Lalanne C."/>
            <person name="Gautier V."/>
            <person name="Ament-velasquez S.L."/>
            <person name="Kruys A."/>
            <person name="Hutchinson M.I."/>
            <person name="Powell A.J."/>
            <person name="Barry K."/>
            <person name="Miller A.N."/>
            <person name="Grigoriev I.V."/>
            <person name="Debuchy R."/>
            <person name="Gladieux P."/>
            <person name="Thoren M.H."/>
            <person name="Johannesson H."/>
        </authorList>
    </citation>
    <scope>NUCLEOTIDE SEQUENCE</scope>
    <source>
        <strain evidence="3">CBS 232.78</strain>
    </source>
</reference>
<keyword evidence="2" id="KW-1133">Transmembrane helix</keyword>